<keyword evidence="3" id="KW-0813">Transport</keyword>
<organism evidence="9 10">
    <name type="scientific">Desulfuromonas acetoxidans (strain DSM 684 / 11070)</name>
    <dbReference type="NCBI Taxonomy" id="281689"/>
    <lineage>
        <taxon>Bacteria</taxon>
        <taxon>Pseudomonadati</taxon>
        <taxon>Thermodesulfobacteriota</taxon>
        <taxon>Desulfuromonadia</taxon>
        <taxon>Desulfuromonadales</taxon>
        <taxon>Desulfuromonadaceae</taxon>
        <taxon>Desulfuromonas</taxon>
    </lineage>
</organism>
<keyword evidence="6 8" id="KW-1133">Transmembrane helix</keyword>
<reference evidence="9" key="2">
    <citation type="submission" date="2006-05" db="EMBL/GenBank/DDBJ databases">
        <title>Sequencing of the draft genome and assembly of Desulfuromonas acetoxidans DSM 684.</title>
        <authorList>
            <consortium name="US DOE Joint Genome Institute (JGI-PGF)"/>
            <person name="Copeland A."/>
            <person name="Lucas S."/>
            <person name="Lapidus A."/>
            <person name="Barry K."/>
            <person name="Detter J.C."/>
            <person name="Glavina del Rio T."/>
            <person name="Hammon N."/>
            <person name="Israni S."/>
            <person name="Dalin E."/>
            <person name="Tice H."/>
            <person name="Bruce D."/>
            <person name="Pitluck S."/>
            <person name="Richardson P."/>
        </authorList>
    </citation>
    <scope>NUCLEOTIDE SEQUENCE [LARGE SCALE GENOMIC DNA]</scope>
    <source>
        <strain evidence="9">DSM 684</strain>
    </source>
</reference>
<dbReference type="Proteomes" id="UP000005695">
    <property type="component" value="Unassembled WGS sequence"/>
</dbReference>
<evidence type="ECO:0000256" key="4">
    <source>
        <dbReference type="ARBA" id="ARBA00022475"/>
    </source>
</evidence>
<dbReference type="EMBL" id="AAEW02000006">
    <property type="protein sequence ID" value="EAT16101.1"/>
    <property type="molecule type" value="Genomic_DNA"/>
</dbReference>
<evidence type="ECO:0000313" key="9">
    <source>
        <dbReference type="EMBL" id="EAT16101.1"/>
    </source>
</evidence>
<evidence type="ECO:0000256" key="3">
    <source>
        <dbReference type="ARBA" id="ARBA00022448"/>
    </source>
</evidence>
<name>Q1K1A7_DESA6</name>
<evidence type="ECO:0000256" key="6">
    <source>
        <dbReference type="ARBA" id="ARBA00022989"/>
    </source>
</evidence>
<evidence type="ECO:0000256" key="2">
    <source>
        <dbReference type="ARBA" id="ARBA00010942"/>
    </source>
</evidence>
<feature type="transmembrane region" description="Helical" evidence="8">
    <location>
        <begin position="1025"/>
        <end position="1051"/>
    </location>
</feature>
<dbReference type="OrthoDB" id="9798415at2"/>
<evidence type="ECO:0000256" key="7">
    <source>
        <dbReference type="ARBA" id="ARBA00023136"/>
    </source>
</evidence>
<evidence type="ECO:0000313" key="10">
    <source>
        <dbReference type="Proteomes" id="UP000005695"/>
    </source>
</evidence>
<dbReference type="Gene3D" id="3.30.70.1320">
    <property type="entry name" value="Multidrug efflux transporter AcrB pore domain like"/>
    <property type="match status" value="1"/>
</dbReference>
<dbReference type="PANTHER" id="PTHR32063">
    <property type="match status" value="1"/>
</dbReference>
<dbReference type="GO" id="GO:0008324">
    <property type="term" value="F:monoatomic cation transmembrane transporter activity"/>
    <property type="evidence" value="ECO:0007669"/>
    <property type="project" value="InterPro"/>
</dbReference>
<dbReference type="AlphaFoldDB" id="Q1K1A7"/>
<dbReference type="InterPro" id="IPR001036">
    <property type="entry name" value="Acrflvin-R"/>
</dbReference>
<proteinExistence type="inferred from homology"/>
<gene>
    <name evidence="9" type="ORF">Dace_1565</name>
</gene>
<feature type="transmembrane region" description="Helical" evidence="8">
    <location>
        <begin position="344"/>
        <end position="377"/>
    </location>
</feature>
<keyword evidence="10" id="KW-1185">Reference proteome</keyword>
<feature type="transmembrane region" description="Helical" evidence="8">
    <location>
        <begin position="913"/>
        <end position="933"/>
    </location>
</feature>
<feature type="transmembrane region" description="Helical" evidence="8">
    <location>
        <begin position="389"/>
        <end position="408"/>
    </location>
</feature>
<evidence type="ECO:0000256" key="5">
    <source>
        <dbReference type="ARBA" id="ARBA00022692"/>
    </source>
</evidence>
<dbReference type="Gene3D" id="3.30.2090.10">
    <property type="entry name" value="Multidrug efflux transporter AcrB TolC docking domain, DN and DC subdomains"/>
    <property type="match status" value="2"/>
</dbReference>
<dbReference type="GO" id="GO:0042910">
    <property type="term" value="F:xenobiotic transmembrane transporter activity"/>
    <property type="evidence" value="ECO:0007669"/>
    <property type="project" value="TreeGrafter"/>
</dbReference>
<dbReference type="SUPFAM" id="SSF82714">
    <property type="entry name" value="Multidrug efflux transporter AcrB TolC docking domain, DN and DC subdomains"/>
    <property type="match status" value="2"/>
</dbReference>
<evidence type="ECO:0000256" key="8">
    <source>
        <dbReference type="SAM" id="Phobius"/>
    </source>
</evidence>
<dbReference type="RefSeq" id="WP_005999213.1">
    <property type="nucleotide sequence ID" value="NZ_AAEW02000006.1"/>
</dbReference>
<dbReference type="SUPFAM" id="SSF82693">
    <property type="entry name" value="Multidrug efflux transporter AcrB pore domain, PN1, PN2, PC1 and PC2 subdomains"/>
    <property type="match status" value="2"/>
</dbReference>
<evidence type="ECO:0000256" key="1">
    <source>
        <dbReference type="ARBA" id="ARBA00004651"/>
    </source>
</evidence>
<feature type="transmembrane region" description="Helical" evidence="8">
    <location>
        <begin position="473"/>
        <end position="494"/>
    </location>
</feature>
<keyword evidence="7 8" id="KW-0472">Membrane</keyword>
<dbReference type="PANTHER" id="PTHR32063:SF19">
    <property type="entry name" value="CATION EFFLUX SYSTEM PROTEIN CUSA"/>
    <property type="match status" value="1"/>
</dbReference>
<dbReference type="InterPro" id="IPR027463">
    <property type="entry name" value="AcrB_DN_DC_subdom"/>
</dbReference>
<keyword evidence="5 8" id="KW-0812">Transmembrane</keyword>
<accession>Q1K1A7</accession>
<dbReference type="Gene3D" id="3.30.70.1440">
    <property type="entry name" value="Multidrug efflux transporter AcrB pore domain"/>
    <property type="match status" value="1"/>
</dbReference>
<keyword evidence="4" id="KW-1003">Cell membrane</keyword>
<feature type="transmembrane region" description="Helical" evidence="8">
    <location>
        <begin position="887"/>
        <end position="906"/>
    </location>
</feature>
<dbReference type="SUPFAM" id="SSF82866">
    <property type="entry name" value="Multidrug efflux transporter AcrB transmembrane domain"/>
    <property type="match status" value="2"/>
</dbReference>
<dbReference type="PRINTS" id="PR00702">
    <property type="entry name" value="ACRIFLAVINRP"/>
</dbReference>
<comment type="similarity">
    <text evidence="2">Belongs to the resistance-nodulation-cell division (RND) (TC 2.A.6) family.</text>
</comment>
<sequence length="1072" mass="118053">MLKALIAASVRHRFLVVLITLVLVMAGVYVLRATPVDAIPDLSDVQVIVYSDYAGQAPQVVEDQVTYPLTTRLLSVPQAKTVRGYSFFGSSFVYVIFEDGTDLYWARARVLESLNTAAGQLPDGVVPSLGPDASGVGWVYQYEVTSDQHDLQQLRSIQDWFLRYELTAVEGVSEVASIGGYVKQYQVRIDPNRLRGYGLTLAEVRRAIAASNEDVGARLLEMGETEFMVRGLGYIRSVADLEAIPLREVGGRYVLLGDVARIQIGPELRRGVAESNGDGETVGGIIVMRSGENALATIERVKQRLTELQAGLPEGVTIHPVYDRSALIERAIDHLSTKLIEECVVVALVIVLFLFHLPSAGVVVLTLPVAILMAFLIMNGQGINANIMSLGGIAIAIGAMVDASIIMIENAHKHLEHPSGDEPHQQVILRAAQEVGPTLFFSLAVITLSFLPIFTLTDQAGRLFKPLAYTKTYAMAAAAVLAVTLVPALMVWFVRGRIRPEQANPINRLLMRLYHPLVALVLRWRKTTLLVTLVLVLSSLYPLSHLGSEFMPPLDEGDLLYMPTTLPGISTNKARELLQQTDKIIASFPEVANVFGKAGRAETATDPAPLSMLETTIQLKDQRYWRRITVERFYSDWPQALQHPLRTLWPDQRPITRKELVTLLNQAIQFPGLTNAWTMPIRTRIDMLSTGIKTPVGIKVQGTDLETLNQVGQQLEAVVGQLPNTLSVYAERVMGGRYVDIDIDRLAAARHGLTVGAVQDVIQTAIGGMTVTHTVEGAERYPVNVRYARDYRSDLDALDQVRLAAPSGRSVPLKEVAQVSVKSGPAAIKSENARKTLWVYVDLNTDDVGGYVQRAHQAVAAQVPLPAGVSLVWSGQFEYMQQTRSRLLMIVPLTLVVIFILIYASTRCPMKTAIVFLAMPFSLVGAFWCLYALDYNLSVAVWVGLIALAGLDAETGVIMMLYLSMAEDQWRNEGRLVNRHDLKLAIFDGAVKRIRPKVMTVGTVILGLAPIMWSHGTGSEIMKRIAAPMVAGVTTSAIMELLVYPVIWYVWKSRNLAESTEHHNEVSHQPSK</sequence>
<feature type="transmembrane region" description="Helical" evidence="8">
    <location>
        <begin position="994"/>
        <end position="1013"/>
    </location>
</feature>
<dbReference type="Pfam" id="PF00873">
    <property type="entry name" value="ACR_tran"/>
    <property type="match status" value="2"/>
</dbReference>
<feature type="transmembrane region" description="Helical" evidence="8">
    <location>
        <begin position="939"/>
        <end position="963"/>
    </location>
</feature>
<dbReference type="Gene3D" id="3.30.70.1430">
    <property type="entry name" value="Multidrug efflux transporter AcrB pore domain"/>
    <property type="match status" value="2"/>
</dbReference>
<dbReference type="NCBIfam" id="TIGR00914">
    <property type="entry name" value="2A0601"/>
    <property type="match status" value="1"/>
</dbReference>
<comment type="caution">
    <text evidence="9">The sequence shown here is derived from an EMBL/GenBank/DDBJ whole genome shotgun (WGS) entry which is preliminary data.</text>
</comment>
<protein>
    <submittedName>
        <fullName evidence="9">Heavy metal efflux pump CzcA</fullName>
    </submittedName>
</protein>
<comment type="subcellular location">
    <subcellularLocation>
        <location evidence="1">Cell membrane</location>
        <topology evidence="1">Multi-pass membrane protein</topology>
    </subcellularLocation>
</comment>
<feature type="transmembrane region" description="Helical" evidence="8">
    <location>
        <begin position="529"/>
        <end position="547"/>
    </location>
</feature>
<dbReference type="Gene3D" id="1.20.1640.10">
    <property type="entry name" value="Multidrug efflux transporter AcrB transmembrane domain"/>
    <property type="match status" value="2"/>
</dbReference>
<dbReference type="GO" id="GO:0005886">
    <property type="term" value="C:plasma membrane"/>
    <property type="evidence" value="ECO:0007669"/>
    <property type="project" value="UniProtKB-SubCell"/>
</dbReference>
<feature type="transmembrane region" description="Helical" evidence="8">
    <location>
        <begin position="439"/>
        <end position="461"/>
    </location>
</feature>
<reference evidence="9" key="1">
    <citation type="submission" date="2006-05" db="EMBL/GenBank/DDBJ databases">
        <title>Annotation of the draft genome assembly of Desulfuromonas acetoxidans DSM 684.</title>
        <authorList>
            <consortium name="US DOE Joint Genome Institute (JGI-ORNL)"/>
            <person name="Larimer F."/>
            <person name="Land M."/>
            <person name="Hauser L."/>
        </authorList>
    </citation>
    <scope>NUCLEOTIDE SEQUENCE [LARGE SCALE GENOMIC DNA]</scope>
    <source>
        <strain evidence="9">DSM 684</strain>
    </source>
</reference>
<dbReference type="InterPro" id="IPR004763">
    <property type="entry name" value="CusA-like"/>
</dbReference>